<feature type="compositionally biased region" description="Polar residues" evidence="1">
    <location>
        <begin position="1"/>
        <end position="11"/>
    </location>
</feature>
<dbReference type="Pfam" id="PF13155">
    <property type="entry name" value="Toprim_2"/>
    <property type="match status" value="1"/>
</dbReference>
<feature type="region of interest" description="Disordered" evidence="1">
    <location>
        <begin position="105"/>
        <end position="124"/>
    </location>
</feature>
<dbReference type="InterPro" id="IPR006171">
    <property type="entry name" value="TOPRIM_dom"/>
</dbReference>
<dbReference type="SMART" id="SM00493">
    <property type="entry name" value="TOPRIM"/>
    <property type="match status" value="1"/>
</dbReference>
<feature type="compositionally biased region" description="Basic residues" evidence="1">
    <location>
        <begin position="13"/>
        <end position="25"/>
    </location>
</feature>
<evidence type="ECO:0000256" key="1">
    <source>
        <dbReference type="SAM" id="MobiDB-lite"/>
    </source>
</evidence>
<gene>
    <name evidence="3" type="ORF">FLP10_15140</name>
</gene>
<keyword evidence="4" id="KW-1185">Reference proteome</keyword>
<dbReference type="PROSITE" id="PS50880">
    <property type="entry name" value="TOPRIM"/>
    <property type="match status" value="1"/>
</dbReference>
<name>A0A5C1YHF3_9MICO</name>
<dbReference type="Gene3D" id="3.40.1360.10">
    <property type="match status" value="1"/>
</dbReference>
<dbReference type="Proteomes" id="UP000324678">
    <property type="component" value="Chromosome"/>
</dbReference>
<dbReference type="EMBL" id="CP043505">
    <property type="protein sequence ID" value="QEO15614.1"/>
    <property type="molecule type" value="Genomic_DNA"/>
</dbReference>
<feature type="domain" description="Toprim" evidence="2">
    <location>
        <begin position="228"/>
        <end position="310"/>
    </location>
</feature>
<dbReference type="Gene3D" id="3.40.50.300">
    <property type="entry name" value="P-loop containing nucleotide triphosphate hydrolases"/>
    <property type="match status" value="1"/>
</dbReference>
<sequence length="715" mass="78908">MPTTVNGQPVSRTRLKPRARPKTQRKYPPDAVRAAFGRWAVGAETSDGEQRMFCPLCEDPATSTSPSASMNAEKGEWNCLSSGGGDHGGSIYDLVRELGLQVDAQARREGKSKPSGARPKVPPKLGEELLEKVMVDWPAMLAADREGEVWRFLTEARGLDPQTIADRSLGMDGAGNLTIPIRHVQTVRNIRYRAMRPNPRNPKRYWSADGHGSPAVLYPTAELVGNTLPVLLTESELDAILANQIGAGRFVAVSGTGGAGVDPADLSSLAGREVFIGYDNDDAGEKGGHRIAEKLRKLGAQVYTIDWLRLGLLAGDKTKKDFTDWVMKLGGTADVLLKEMERLRSEEAYDAVAEFEADVEEVVRRKEINREAERRLAAKTAAGSFSEFVKVSLREALERPREVKPALIESLQMQGHKAFLTAQFKAGKTTLAGNVVRSMADGEPFLNRFEVFDLRGNVGVFDYELTEDDALDLYGSLGLRRAERVFMQSLRGTGFTLANEHHRDLAVNWLIEHDVQYWVVDPFGRALRGFGSENDNDDVRVFLDTLDRIVTEASLLGVLMPVHTGRAQHEIGAEHGRGATVVDDDADARWILTKDTTGRRFFRAEGRNGVGLDEVSLEFDPSTSQLWTGDLSRAESAGERFVGLVLNHIEHNPGVSLRELKKDIEGADKNIAAAVKLAIRRGFVRMEQDGQAHRHYIETDPRPKLRVTVEGPSDE</sequence>
<accession>A0A5C1YHF3</accession>
<evidence type="ECO:0000259" key="2">
    <source>
        <dbReference type="PROSITE" id="PS50880"/>
    </source>
</evidence>
<dbReference type="AlphaFoldDB" id="A0A5C1YHF3"/>
<protein>
    <submittedName>
        <fullName evidence="3">AAA family ATPase</fullName>
    </submittedName>
</protein>
<dbReference type="OrthoDB" id="5118146at2"/>
<feature type="region of interest" description="Disordered" evidence="1">
    <location>
        <begin position="1"/>
        <end position="31"/>
    </location>
</feature>
<dbReference type="KEGG" id="ail:FLP10_15140"/>
<reference evidence="3 4" key="1">
    <citation type="submission" date="2019-09" db="EMBL/GenBank/DDBJ databases">
        <title>Genome sequencing of strain KACC 19306.</title>
        <authorList>
            <person name="Heo J."/>
            <person name="Kim S.-J."/>
            <person name="Kim J.-S."/>
            <person name="Hong S.-B."/>
            <person name="Kwon S.-W."/>
        </authorList>
    </citation>
    <scope>NUCLEOTIDE SEQUENCE [LARGE SCALE GENOMIC DNA]</scope>
    <source>
        <strain evidence="3 4">KACC 19306</strain>
    </source>
</reference>
<organism evidence="3 4">
    <name type="scientific">Agromyces intestinalis</name>
    <dbReference type="NCBI Taxonomy" id="2592652"/>
    <lineage>
        <taxon>Bacteria</taxon>
        <taxon>Bacillati</taxon>
        <taxon>Actinomycetota</taxon>
        <taxon>Actinomycetes</taxon>
        <taxon>Micrococcales</taxon>
        <taxon>Microbacteriaceae</taxon>
        <taxon>Agromyces</taxon>
    </lineage>
</organism>
<dbReference type="SUPFAM" id="SSF56731">
    <property type="entry name" value="DNA primase core"/>
    <property type="match status" value="1"/>
</dbReference>
<dbReference type="SUPFAM" id="SSF52540">
    <property type="entry name" value="P-loop containing nucleoside triphosphate hydrolases"/>
    <property type="match status" value="1"/>
</dbReference>
<dbReference type="Pfam" id="PF13481">
    <property type="entry name" value="AAA_25"/>
    <property type="match status" value="1"/>
</dbReference>
<proteinExistence type="predicted"/>
<dbReference type="InterPro" id="IPR027417">
    <property type="entry name" value="P-loop_NTPase"/>
</dbReference>
<evidence type="ECO:0000313" key="4">
    <source>
        <dbReference type="Proteomes" id="UP000324678"/>
    </source>
</evidence>
<evidence type="ECO:0000313" key="3">
    <source>
        <dbReference type="EMBL" id="QEO15614.1"/>
    </source>
</evidence>